<gene>
    <name evidence="2" type="ORF">MLEAa_7950</name>
</gene>
<evidence type="ECO:0000313" key="3">
    <source>
        <dbReference type="Proteomes" id="UP000241093"/>
    </source>
</evidence>
<dbReference type="Proteomes" id="UP000241093">
    <property type="component" value="Unassembled WGS sequence"/>
</dbReference>
<protein>
    <submittedName>
        <fullName evidence="2">Putative transmembrane protein</fullName>
    </submittedName>
</protein>
<keyword evidence="1" id="KW-1133">Transmembrane helix</keyword>
<feature type="transmembrane region" description="Helical" evidence="1">
    <location>
        <begin position="6"/>
        <end position="31"/>
    </location>
</feature>
<dbReference type="RefSeq" id="WP_013447606.1">
    <property type="nucleotide sequence ID" value="NZ_LAUU01000010.1"/>
</dbReference>
<name>A0A2T4I9L0_9MOLU</name>
<sequence>MKIDYTASIFLSFTVFILTLILFLINFYWLYKVKKIYNQVKDQNLKFNFNENRYSNIKSINIFSCVISFCVLLIFTILKFKNLLNKSFLYEWIIIGSIICEFIMFMILVYLISNLIFVKTEKYLVVVNRLIDLRSVFKIEISKRFIKVIYINAFHTKSRFWFYNTNNLDQWFETHFKELIRKDKQW</sequence>
<feature type="transmembrane region" description="Helical" evidence="1">
    <location>
        <begin position="60"/>
        <end position="80"/>
    </location>
</feature>
<evidence type="ECO:0000256" key="1">
    <source>
        <dbReference type="SAM" id="Phobius"/>
    </source>
</evidence>
<dbReference type="AlphaFoldDB" id="A0A2T4I9L0"/>
<comment type="caution">
    <text evidence="2">The sequence shown here is derived from an EMBL/GenBank/DDBJ whole genome shotgun (WGS) entry which is preliminary data.</text>
</comment>
<keyword evidence="1" id="KW-0472">Membrane</keyword>
<dbReference type="EMBL" id="LAUU01000010">
    <property type="protein sequence ID" value="PTD31180.1"/>
    <property type="molecule type" value="Genomic_DNA"/>
</dbReference>
<keyword evidence="1 2" id="KW-0812">Transmembrane</keyword>
<organism evidence="2 3">
    <name type="scientific">Mycoplasma leachii 06049</name>
    <dbReference type="NCBI Taxonomy" id="1188244"/>
    <lineage>
        <taxon>Bacteria</taxon>
        <taxon>Bacillati</taxon>
        <taxon>Mycoplasmatota</taxon>
        <taxon>Mollicutes</taxon>
        <taxon>Mycoplasmataceae</taxon>
        <taxon>Mycoplasma</taxon>
    </lineage>
</organism>
<evidence type="ECO:0000313" key="2">
    <source>
        <dbReference type="EMBL" id="PTD31180.1"/>
    </source>
</evidence>
<feature type="transmembrane region" description="Helical" evidence="1">
    <location>
        <begin position="92"/>
        <end position="112"/>
    </location>
</feature>
<accession>A0A2T4I9L0</accession>
<proteinExistence type="predicted"/>
<reference evidence="2 3" key="1">
    <citation type="submission" date="2015-04" db="EMBL/GenBank/DDBJ databases">
        <title>Genome sequence of Mycoplasma leachii strain 06049.</title>
        <authorList>
            <person name="Sirand-Pugnet P."/>
            <person name="Breton M."/>
            <person name="Dordet-Frisoni E."/>
            <person name="Baranowski E."/>
            <person name="Barre A."/>
            <person name="Couture C."/>
            <person name="Dupuy V."/>
            <person name="Gaurivaud P."/>
            <person name="Jacob D."/>
            <person name="Lemaitre C."/>
            <person name="Manso-Silvan L."/>
            <person name="Nikolski M."/>
            <person name="Nouvel L.-X."/>
            <person name="Poumarat F."/>
            <person name="Tardy F."/>
            <person name="Thebault P."/>
            <person name="Theil S."/>
            <person name="Citti C."/>
            <person name="Thiaucourt F."/>
            <person name="Blanchard A."/>
        </authorList>
    </citation>
    <scope>NUCLEOTIDE SEQUENCE [LARGE SCALE GENOMIC DNA]</scope>
    <source>
        <strain evidence="2 3">06049</strain>
    </source>
</reference>